<dbReference type="SUPFAM" id="SSF51351">
    <property type="entry name" value="Triosephosphate isomerase (TIM)"/>
    <property type="match status" value="1"/>
</dbReference>
<accession>A0A0A3AKS0</accession>
<dbReference type="InterPro" id="IPR000652">
    <property type="entry name" value="Triosephosphate_isomerase"/>
</dbReference>
<evidence type="ECO:0000313" key="16">
    <source>
        <dbReference type="Proteomes" id="UP000030380"/>
    </source>
</evidence>
<dbReference type="InterPro" id="IPR035990">
    <property type="entry name" value="TIM_sf"/>
</dbReference>
<evidence type="ECO:0000256" key="10">
    <source>
        <dbReference type="ARBA" id="ARBA00023152"/>
    </source>
</evidence>
<gene>
    <name evidence="13" type="primary">tpiA</name>
    <name evidence="15" type="ORF">OA57_07900</name>
</gene>
<dbReference type="Proteomes" id="UP000030380">
    <property type="component" value="Unassembled WGS sequence"/>
</dbReference>
<sequence>MARRPLVMGNWKLNGSKAMTRELIAGLKAELAEVKGCDVAIAPPVMYLAEAEAALQGSNIVLGSQNADVNVSGAYTGDISTDMLKDFGAKYIIIGHSERRTYHKESDEFVAKKFAALKAAGLIPVLCIGESEAENEAGETEAVCARQIDAVLNTLGAEAFNGAVIAYEPIWAIGTGKSATPAQAQAVHKFIRDHIAKQDQAVADQVILQYGGSVNDANAAELFTQPDIDGALVGGASLKAAAFAVIVKAAEKAKN</sequence>
<evidence type="ECO:0000256" key="13">
    <source>
        <dbReference type="HAMAP-Rule" id="MF_00147"/>
    </source>
</evidence>
<evidence type="ECO:0000256" key="7">
    <source>
        <dbReference type="ARBA" id="ARBA00019397"/>
    </source>
</evidence>
<dbReference type="STRING" id="505317.OA57_07900"/>
<comment type="pathway">
    <text evidence="13 14">Carbohydrate degradation; glycolysis; D-glyceraldehyde 3-phosphate from glycerone phosphate: step 1/1.</text>
</comment>
<proteinExistence type="inferred from homology"/>
<evidence type="ECO:0000256" key="1">
    <source>
        <dbReference type="ARBA" id="ARBA00000474"/>
    </source>
</evidence>
<dbReference type="GO" id="GO:0006096">
    <property type="term" value="P:glycolytic process"/>
    <property type="evidence" value="ECO:0007669"/>
    <property type="project" value="UniProtKB-UniRule"/>
</dbReference>
<evidence type="ECO:0000313" key="15">
    <source>
        <dbReference type="EMBL" id="KGQ69993.1"/>
    </source>
</evidence>
<dbReference type="UniPathway" id="UPA00138"/>
<dbReference type="GO" id="GO:0004807">
    <property type="term" value="F:triose-phosphate isomerase activity"/>
    <property type="evidence" value="ECO:0007669"/>
    <property type="project" value="UniProtKB-UniRule"/>
</dbReference>
<dbReference type="OrthoDB" id="9809429at2"/>
<name>A0A0A3AKS0_9PAST</name>
<comment type="pathway">
    <text evidence="3">Carbohydrate metabolism; erythritol degradation.</text>
</comment>
<comment type="pathway">
    <text evidence="2 13 14">Carbohydrate biosynthesis; gluconeogenesis.</text>
</comment>
<evidence type="ECO:0000256" key="5">
    <source>
        <dbReference type="ARBA" id="ARBA00011738"/>
    </source>
</evidence>
<dbReference type="NCBIfam" id="TIGR00419">
    <property type="entry name" value="tim"/>
    <property type="match status" value="1"/>
</dbReference>
<dbReference type="GO" id="GO:0006094">
    <property type="term" value="P:gluconeogenesis"/>
    <property type="evidence" value="ECO:0007669"/>
    <property type="project" value="UniProtKB-UniRule"/>
</dbReference>
<comment type="subcellular location">
    <subcellularLocation>
        <location evidence="13 14">Cytoplasm</location>
    </subcellularLocation>
</comment>
<feature type="binding site" evidence="13">
    <location>
        <begin position="234"/>
        <end position="235"/>
    </location>
    <ligand>
        <name>substrate</name>
    </ligand>
</feature>
<dbReference type="PROSITE" id="PS51440">
    <property type="entry name" value="TIM_2"/>
    <property type="match status" value="1"/>
</dbReference>
<dbReference type="PROSITE" id="PS00171">
    <property type="entry name" value="TIM_1"/>
    <property type="match status" value="1"/>
</dbReference>
<evidence type="ECO:0000256" key="12">
    <source>
        <dbReference type="ARBA" id="ARBA00055680"/>
    </source>
</evidence>
<dbReference type="HAMAP" id="MF_00147_B">
    <property type="entry name" value="TIM_B"/>
    <property type="match status" value="1"/>
</dbReference>
<evidence type="ECO:0000256" key="14">
    <source>
        <dbReference type="RuleBase" id="RU363013"/>
    </source>
</evidence>
<dbReference type="GO" id="GO:0019563">
    <property type="term" value="P:glycerol catabolic process"/>
    <property type="evidence" value="ECO:0007669"/>
    <property type="project" value="TreeGrafter"/>
</dbReference>
<comment type="catalytic activity">
    <reaction evidence="1 13 14">
        <text>D-glyceraldehyde 3-phosphate = dihydroxyacetone phosphate</text>
        <dbReference type="Rhea" id="RHEA:18585"/>
        <dbReference type="ChEBI" id="CHEBI:57642"/>
        <dbReference type="ChEBI" id="CHEBI:59776"/>
        <dbReference type="EC" id="5.3.1.1"/>
    </reaction>
</comment>
<dbReference type="GO" id="GO:0005829">
    <property type="term" value="C:cytosol"/>
    <property type="evidence" value="ECO:0007669"/>
    <property type="project" value="TreeGrafter"/>
</dbReference>
<feature type="binding site" evidence="13">
    <location>
        <position position="213"/>
    </location>
    <ligand>
        <name>substrate</name>
    </ligand>
</feature>
<comment type="function">
    <text evidence="12 13">Involved in the gluconeogenesis. Catalyzes stereospecifically the conversion of dihydroxyacetone phosphate (DHAP) to D-glyceraldehyde-3-phosphate (G3P).</text>
</comment>
<dbReference type="FunFam" id="3.20.20.70:FF:000020">
    <property type="entry name" value="Triosephosphate isomerase"/>
    <property type="match status" value="1"/>
</dbReference>
<dbReference type="EMBL" id="JSUM01000013">
    <property type="protein sequence ID" value="KGQ69993.1"/>
    <property type="molecule type" value="Genomic_DNA"/>
</dbReference>
<feature type="binding site" evidence="13">
    <location>
        <position position="174"/>
    </location>
    <ligand>
        <name>substrate</name>
    </ligand>
</feature>
<dbReference type="GO" id="GO:0046166">
    <property type="term" value="P:glyceraldehyde-3-phosphate biosynthetic process"/>
    <property type="evidence" value="ECO:0007669"/>
    <property type="project" value="TreeGrafter"/>
</dbReference>
<keyword evidence="8 13" id="KW-0312">Gluconeogenesis</keyword>
<comment type="subunit">
    <text evidence="5 13 14">Homodimer.</text>
</comment>
<reference evidence="15 16" key="1">
    <citation type="submission" date="2014-11" db="EMBL/GenBank/DDBJ databases">
        <title>Draft genome sequence of Chelonobacter oris 1662T, associated with respiratory disease in Hermann's Tortoises.</title>
        <authorList>
            <person name="Kudirkiene E."/>
            <person name="Hansen M.J."/>
            <person name="Bojesen A.M."/>
        </authorList>
    </citation>
    <scope>NUCLEOTIDE SEQUENCE [LARGE SCALE GENOMIC DNA]</scope>
    <source>
        <strain evidence="15 16">1662</strain>
    </source>
</reference>
<protein>
    <recommendedName>
        <fullName evidence="7 13">Triosephosphate isomerase</fullName>
        <shortName evidence="13">TIM</shortName>
        <shortName evidence="13">TPI</shortName>
        <ecNumber evidence="6 13">5.3.1.1</ecNumber>
    </recommendedName>
    <alternativeName>
        <fullName evidence="13">Triose-phosphate isomerase</fullName>
    </alternativeName>
</protein>
<keyword evidence="11 13" id="KW-0413">Isomerase</keyword>
<feature type="active site" description="Electrophile" evidence="13">
    <location>
        <position position="96"/>
    </location>
</feature>
<dbReference type="PANTHER" id="PTHR21139">
    <property type="entry name" value="TRIOSEPHOSPHATE ISOMERASE"/>
    <property type="match status" value="1"/>
</dbReference>
<dbReference type="Pfam" id="PF00121">
    <property type="entry name" value="TIM"/>
    <property type="match status" value="1"/>
</dbReference>
<comment type="caution">
    <text evidence="15">The sequence shown here is derived from an EMBL/GenBank/DDBJ whole genome shotgun (WGS) entry which is preliminary data.</text>
</comment>
<dbReference type="PANTHER" id="PTHR21139:SF42">
    <property type="entry name" value="TRIOSEPHOSPHATE ISOMERASE"/>
    <property type="match status" value="1"/>
</dbReference>
<evidence type="ECO:0000256" key="9">
    <source>
        <dbReference type="ARBA" id="ARBA00022490"/>
    </source>
</evidence>
<feature type="binding site" evidence="13">
    <location>
        <begin position="10"/>
        <end position="12"/>
    </location>
    <ligand>
        <name>substrate</name>
    </ligand>
</feature>
<dbReference type="Gene3D" id="3.20.20.70">
    <property type="entry name" value="Aldolase class I"/>
    <property type="match status" value="1"/>
</dbReference>
<evidence type="ECO:0000256" key="11">
    <source>
        <dbReference type="ARBA" id="ARBA00023235"/>
    </source>
</evidence>
<organism evidence="15 16">
    <name type="scientific">Chelonobacter oris</name>
    <dbReference type="NCBI Taxonomy" id="505317"/>
    <lineage>
        <taxon>Bacteria</taxon>
        <taxon>Pseudomonadati</taxon>
        <taxon>Pseudomonadota</taxon>
        <taxon>Gammaproteobacteria</taxon>
        <taxon>Pasteurellales</taxon>
        <taxon>Pasteurellaceae</taxon>
        <taxon>Chelonobacter</taxon>
    </lineage>
</organism>
<dbReference type="CDD" id="cd00311">
    <property type="entry name" value="TIM"/>
    <property type="match status" value="1"/>
</dbReference>
<dbReference type="InterPro" id="IPR013785">
    <property type="entry name" value="Aldolase_TIM"/>
</dbReference>
<evidence type="ECO:0000256" key="6">
    <source>
        <dbReference type="ARBA" id="ARBA00011940"/>
    </source>
</evidence>
<evidence type="ECO:0000256" key="2">
    <source>
        <dbReference type="ARBA" id="ARBA00004742"/>
    </source>
</evidence>
<dbReference type="InterPro" id="IPR022896">
    <property type="entry name" value="TrioseP_Isoase_bac/euk"/>
</dbReference>
<keyword evidence="10 13" id="KW-0324">Glycolysis</keyword>
<dbReference type="UniPathway" id="UPA00109">
    <property type="reaction ID" value="UER00189"/>
</dbReference>
<keyword evidence="9 13" id="KW-0963">Cytoplasm</keyword>
<comment type="similarity">
    <text evidence="4 13 14">Belongs to the triosephosphate isomerase family.</text>
</comment>
<dbReference type="AlphaFoldDB" id="A0A0A3AKS0"/>
<dbReference type="InterPro" id="IPR020861">
    <property type="entry name" value="Triosephosphate_isomerase_AS"/>
</dbReference>
<evidence type="ECO:0000256" key="3">
    <source>
        <dbReference type="ARBA" id="ARBA00004939"/>
    </source>
</evidence>
<dbReference type="EC" id="5.3.1.1" evidence="6 13"/>
<feature type="active site" description="Proton acceptor" evidence="13">
    <location>
        <position position="168"/>
    </location>
</feature>
<dbReference type="RefSeq" id="WP_034616024.1">
    <property type="nucleotide sequence ID" value="NZ_JSUM01000013.1"/>
</dbReference>
<evidence type="ECO:0000256" key="4">
    <source>
        <dbReference type="ARBA" id="ARBA00007422"/>
    </source>
</evidence>
<keyword evidence="16" id="KW-1185">Reference proteome</keyword>
<evidence type="ECO:0000256" key="8">
    <source>
        <dbReference type="ARBA" id="ARBA00022432"/>
    </source>
</evidence>